<keyword evidence="6" id="KW-1185">Reference proteome</keyword>
<dbReference type="STRING" id="36050.A0A1B8AQY7"/>
<keyword evidence="2" id="KW-0175">Coiled coil</keyword>
<dbReference type="OMA" id="EWITHAN"/>
<protein>
    <submittedName>
        <fullName evidence="5">Uncharacterized protein</fullName>
    </submittedName>
</protein>
<dbReference type="InterPro" id="IPR056884">
    <property type="entry name" value="NPHP3-like_N"/>
</dbReference>
<proteinExistence type="predicted"/>
<evidence type="ECO:0000313" key="5">
    <source>
        <dbReference type="EMBL" id="OBS22979.1"/>
    </source>
</evidence>
<sequence length="456" mass="52432">MEQSQSLVSQSILNRVTGRPRTDAVVELETAVARFQAHLQDNERIRLQRLKTTTHDIQAVIIFTAELDRSDPTRRGKSVATRLSSFLQTIQQFFPAIDAFVSSNPELAALIWGSVKLTFLILSNFISYFESFVELLHGFSSLYARFSEYQMLYQNSTELRDSICGFNTAIITCCEKIVALAHRLTMTQIAKAFTSSFQSEMRPYIDTVKVKAEDVQRDIELVKAKTDRHEQEMQNKEREEASENRSLVVSSLSQNWNQLSKVRKDFRKASTGQKQHQALEELSNYNRNITNLNSTRNKRHLQTAFWIFETQEFKDWYALKEAPVLHVTGKIGSGKTILSSRIIEFINDSQSESEVVSFFFSRFDDSASLDCDTILRSLVSQLVSRPSLSKLIERENIYSDLELARDQCYSRESLKNLYRRSMGIVEKWFIVLDGIDECNAEERRGLFELATLPVTV</sequence>
<dbReference type="Gene3D" id="3.40.50.300">
    <property type="entry name" value="P-loop containing nucleotide triphosphate hydrolases"/>
    <property type="match status" value="1"/>
</dbReference>
<name>A0A1B8AQY7_FUSPO</name>
<reference evidence="5 6" key="1">
    <citation type="submission" date="2016-06" db="EMBL/GenBank/DDBJ databases">
        <title>Living apart together: crosstalk between the core and supernumerary genomes in a fungal plant pathogen.</title>
        <authorList>
            <person name="Vanheule A."/>
            <person name="Audenaert K."/>
            <person name="Warris S."/>
            <person name="Van De Geest H."/>
            <person name="Schijlen E."/>
            <person name="Hofte M."/>
            <person name="De Saeger S."/>
            <person name="Haesaert G."/>
            <person name="Waalwijk C."/>
            <person name="Van Der Lee T."/>
        </authorList>
    </citation>
    <scope>NUCLEOTIDE SEQUENCE [LARGE SCALE GENOMIC DNA]</scope>
    <source>
        <strain evidence="5 6">2516</strain>
    </source>
</reference>
<dbReference type="AlphaFoldDB" id="A0A1B8AQY7"/>
<feature type="domain" description="DUF7708" evidence="3">
    <location>
        <begin position="83"/>
        <end position="218"/>
    </location>
</feature>
<accession>A0A1B8AQY7</accession>
<gene>
    <name evidence="5" type="ORF">FPOA_09300</name>
</gene>
<dbReference type="InterPro" id="IPR056125">
    <property type="entry name" value="DUF7708"/>
</dbReference>
<keyword evidence="1" id="KW-0677">Repeat</keyword>
<evidence type="ECO:0000256" key="2">
    <source>
        <dbReference type="SAM" id="Coils"/>
    </source>
</evidence>
<comment type="caution">
    <text evidence="5">The sequence shown here is derived from an EMBL/GenBank/DDBJ whole genome shotgun (WGS) entry which is preliminary data.</text>
</comment>
<feature type="coiled-coil region" evidence="2">
    <location>
        <begin position="205"/>
        <end position="246"/>
    </location>
</feature>
<evidence type="ECO:0000259" key="3">
    <source>
        <dbReference type="Pfam" id="PF24809"/>
    </source>
</evidence>
<dbReference type="EMBL" id="LYXU01000003">
    <property type="protein sequence ID" value="OBS22979.1"/>
    <property type="molecule type" value="Genomic_DNA"/>
</dbReference>
<dbReference type="Pfam" id="PF24809">
    <property type="entry name" value="DUF7708"/>
    <property type="match status" value="1"/>
</dbReference>
<dbReference type="InterPro" id="IPR027417">
    <property type="entry name" value="P-loop_NTPase"/>
</dbReference>
<evidence type="ECO:0000256" key="1">
    <source>
        <dbReference type="ARBA" id="ARBA00022737"/>
    </source>
</evidence>
<feature type="domain" description="Nephrocystin 3-like N-terminal" evidence="4">
    <location>
        <begin position="303"/>
        <end position="449"/>
    </location>
</feature>
<dbReference type="PANTHER" id="PTHR10039">
    <property type="entry name" value="AMELOGENIN"/>
    <property type="match status" value="1"/>
</dbReference>
<dbReference type="Proteomes" id="UP000091967">
    <property type="component" value="Unassembled WGS sequence"/>
</dbReference>
<organism evidence="5 6">
    <name type="scientific">Fusarium poae</name>
    <dbReference type="NCBI Taxonomy" id="36050"/>
    <lineage>
        <taxon>Eukaryota</taxon>
        <taxon>Fungi</taxon>
        <taxon>Dikarya</taxon>
        <taxon>Ascomycota</taxon>
        <taxon>Pezizomycotina</taxon>
        <taxon>Sordariomycetes</taxon>
        <taxon>Hypocreomycetidae</taxon>
        <taxon>Hypocreales</taxon>
        <taxon>Nectriaceae</taxon>
        <taxon>Fusarium</taxon>
    </lineage>
</organism>
<evidence type="ECO:0000259" key="4">
    <source>
        <dbReference type="Pfam" id="PF24883"/>
    </source>
</evidence>
<dbReference type="Pfam" id="PF24883">
    <property type="entry name" value="NPHP3_N"/>
    <property type="match status" value="1"/>
</dbReference>
<evidence type="ECO:0000313" key="6">
    <source>
        <dbReference type="Proteomes" id="UP000091967"/>
    </source>
</evidence>